<sequence length="439" mass="48971">MATATPHARSSLRRTACDRCRHSKLKCYRDENQQKCARCLRLELRCEVAPAKPPGRPRKVVAPPTPTGEPAGHVDIPSPQLRDRDYGSPEFQNSESLAQDPEEMLPGHDDYQQVNTIFGQKPLPSHSNINGWTLTSVAPLPDFRVPDWYEMSCFDAGFLPIRDPLDVHSLFSARLDRTECIKELSQLNVDLHVQCQNLRELIDTGRIKFSTFTDHLPPPAGDGVSLAEKLLIMSQRFQQAVTNLGWVVKNEPRPPSTTAPIAIDDDPAVDPLLKNSGSSVGQAAGGSNEYVTEQDDGLLETPFVFLLVSCYVQMIHLWEIMYFHVHRRILGVDHDQLTLSDPGKGIQMGAFYIFSGRLQSMFFCQAVLYFVENIDRGLGILPEQRAQGGGSGLLGHPQHFGLLQRELGGQVNEGVNERVRALRDSVERARICSLQDVGW</sequence>
<dbReference type="EMBL" id="MU394285">
    <property type="protein sequence ID" value="KAI6091749.1"/>
    <property type="molecule type" value="Genomic_DNA"/>
</dbReference>
<comment type="caution">
    <text evidence="1">The sequence shown here is derived from an EMBL/GenBank/DDBJ whole genome shotgun (WGS) entry which is preliminary data.</text>
</comment>
<reference evidence="1 2" key="1">
    <citation type="journal article" date="2022" name="New Phytol.">
        <title>Ecological generalism drives hyperdiversity of secondary metabolite gene clusters in xylarialean endophytes.</title>
        <authorList>
            <person name="Franco M.E.E."/>
            <person name="Wisecaver J.H."/>
            <person name="Arnold A.E."/>
            <person name="Ju Y.M."/>
            <person name="Slot J.C."/>
            <person name="Ahrendt S."/>
            <person name="Moore L.P."/>
            <person name="Eastman K.E."/>
            <person name="Scott K."/>
            <person name="Konkel Z."/>
            <person name="Mondo S.J."/>
            <person name="Kuo A."/>
            <person name="Hayes R.D."/>
            <person name="Haridas S."/>
            <person name="Andreopoulos B."/>
            <person name="Riley R."/>
            <person name="LaButti K."/>
            <person name="Pangilinan J."/>
            <person name="Lipzen A."/>
            <person name="Amirebrahimi M."/>
            <person name="Yan J."/>
            <person name="Adam C."/>
            <person name="Keymanesh K."/>
            <person name="Ng V."/>
            <person name="Louie K."/>
            <person name="Northen T."/>
            <person name="Drula E."/>
            <person name="Henrissat B."/>
            <person name="Hsieh H.M."/>
            <person name="Youens-Clark K."/>
            <person name="Lutzoni F."/>
            <person name="Miadlikowska J."/>
            <person name="Eastwood D.C."/>
            <person name="Hamelin R.C."/>
            <person name="Grigoriev I.V."/>
            <person name="U'Ren J.M."/>
        </authorList>
    </citation>
    <scope>NUCLEOTIDE SEQUENCE [LARGE SCALE GENOMIC DNA]</scope>
    <source>
        <strain evidence="1 2">ER1909</strain>
    </source>
</reference>
<dbReference type="Proteomes" id="UP001497680">
    <property type="component" value="Unassembled WGS sequence"/>
</dbReference>
<evidence type="ECO:0000313" key="1">
    <source>
        <dbReference type="EMBL" id="KAI6091749.1"/>
    </source>
</evidence>
<gene>
    <name evidence="1" type="ORF">F4821DRAFT_254500</name>
</gene>
<proteinExistence type="predicted"/>
<evidence type="ECO:0000313" key="2">
    <source>
        <dbReference type="Proteomes" id="UP001497680"/>
    </source>
</evidence>
<organism evidence="1 2">
    <name type="scientific">Hypoxylon rubiginosum</name>
    <dbReference type="NCBI Taxonomy" id="110542"/>
    <lineage>
        <taxon>Eukaryota</taxon>
        <taxon>Fungi</taxon>
        <taxon>Dikarya</taxon>
        <taxon>Ascomycota</taxon>
        <taxon>Pezizomycotina</taxon>
        <taxon>Sordariomycetes</taxon>
        <taxon>Xylariomycetidae</taxon>
        <taxon>Xylariales</taxon>
        <taxon>Hypoxylaceae</taxon>
        <taxon>Hypoxylon</taxon>
    </lineage>
</organism>
<protein>
    <submittedName>
        <fullName evidence="1">Uncharacterized protein</fullName>
    </submittedName>
</protein>
<keyword evidence="2" id="KW-1185">Reference proteome</keyword>
<accession>A0ACC0DG65</accession>
<name>A0ACC0DG65_9PEZI</name>